<dbReference type="Proteomes" id="UP001497623">
    <property type="component" value="Unassembled WGS sequence"/>
</dbReference>
<keyword evidence="3" id="KW-1185">Reference proteome</keyword>
<accession>A0AAV2RXC0</accession>
<dbReference type="EMBL" id="CAXKWB010035044">
    <property type="protein sequence ID" value="CAL4145738.1"/>
    <property type="molecule type" value="Genomic_DNA"/>
</dbReference>
<feature type="non-terminal residue" evidence="2">
    <location>
        <position position="1"/>
    </location>
</feature>
<evidence type="ECO:0000313" key="3">
    <source>
        <dbReference type="Proteomes" id="UP001497623"/>
    </source>
</evidence>
<proteinExistence type="predicted"/>
<feature type="non-terminal residue" evidence="2">
    <location>
        <position position="248"/>
    </location>
</feature>
<feature type="compositionally biased region" description="Basic and acidic residues" evidence="1">
    <location>
        <begin position="105"/>
        <end position="133"/>
    </location>
</feature>
<reference evidence="2 3" key="1">
    <citation type="submission" date="2024-05" db="EMBL/GenBank/DDBJ databases">
        <authorList>
            <person name="Wallberg A."/>
        </authorList>
    </citation>
    <scope>NUCLEOTIDE SEQUENCE [LARGE SCALE GENOMIC DNA]</scope>
</reference>
<dbReference type="AlphaFoldDB" id="A0AAV2RXC0"/>
<name>A0AAV2RXC0_MEGNR</name>
<feature type="compositionally biased region" description="Polar residues" evidence="1">
    <location>
        <begin position="169"/>
        <end position="194"/>
    </location>
</feature>
<evidence type="ECO:0000313" key="2">
    <source>
        <dbReference type="EMBL" id="CAL4145738.1"/>
    </source>
</evidence>
<comment type="caution">
    <text evidence="2">The sequence shown here is derived from an EMBL/GenBank/DDBJ whole genome shotgun (WGS) entry which is preliminary data.</text>
</comment>
<protein>
    <submittedName>
        <fullName evidence="2">Uncharacterized protein</fullName>
    </submittedName>
</protein>
<sequence>ACSLDKPLIKVSTVNYTAPARCQDLTGYEGIVQLPEGSKEPVIILLQTDPNSNFSFRVNISSVACTDVNTFKSSHVCGIKNQLLDGSAVTRNSLRSDAPLAEPAQLEKEPAQLEKEPKNQIKDYKTVGLKEENSGDTTLEEPASPVEIAETVEKARKRRQISDQHSSELHTSNSDSVDESSANQHITNPDSTNPDFRRLPTVEVKNKNRQKTKQENKQKKQEKVKNMSKSDDTVVLSEDAKEFVEKLK</sequence>
<organism evidence="2 3">
    <name type="scientific">Meganyctiphanes norvegica</name>
    <name type="common">Northern krill</name>
    <name type="synonym">Thysanopoda norvegica</name>
    <dbReference type="NCBI Taxonomy" id="48144"/>
    <lineage>
        <taxon>Eukaryota</taxon>
        <taxon>Metazoa</taxon>
        <taxon>Ecdysozoa</taxon>
        <taxon>Arthropoda</taxon>
        <taxon>Crustacea</taxon>
        <taxon>Multicrustacea</taxon>
        <taxon>Malacostraca</taxon>
        <taxon>Eumalacostraca</taxon>
        <taxon>Eucarida</taxon>
        <taxon>Euphausiacea</taxon>
        <taxon>Euphausiidae</taxon>
        <taxon>Meganyctiphanes</taxon>
    </lineage>
</organism>
<gene>
    <name evidence="2" type="ORF">MNOR_LOCUS29767</name>
</gene>
<evidence type="ECO:0000256" key="1">
    <source>
        <dbReference type="SAM" id="MobiDB-lite"/>
    </source>
</evidence>
<feature type="region of interest" description="Disordered" evidence="1">
    <location>
        <begin position="97"/>
        <end position="233"/>
    </location>
</feature>
<feature type="compositionally biased region" description="Basic and acidic residues" evidence="1">
    <location>
        <begin position="195"/>
        <end position="233"/>
    </location>
</feature>